<feature type="domain" description="DUF6933" evidence="1">
    <location>
        <begin position="36"/>
        <end position="122"/>
    </location>
</feature>
<reference evidence="3" key="1">
    <citation type="journal article" date="2019" name="Int. J. Syst. Evol. Microbiol.">
        <title>The Global Catalogue of Microorganisms (GCM) 10K type strain sequencing project: providing services to taxonomists for standard genome sequencing and annotation.</title>
        <authorList>
            <consortium name="The Broad Institute Genomics Platform"/>
            <consortium name="The Broad Institute Genome Sequencing Center for Infectious Disease"/>
            <person name="Wu L."/>
            <person name="Ma J."/>
        </authorList>
    </citation>
    <scope>NUCLEOTIDE SEQUENCE [LARGE SCALE GENOMIC DNA]</scope>
    <source>
        <strain evidence="3">JCM 17110</strain>
    </source>
</reference>
<keyword evidence="3" id="KW-1185">Reference proteome</keyword>
<protein>
    <recommendedName>
        <fullName evidence="1">DUF6933 domain-containing protein</fullName>
    </recommendedName>
</protein>
<dbReference type="InterPro" id="IPR053864">
    <property type="entry name" value="DUF6933"/>
</dbReference>
<dbReference type="Proteomes" id="UP001500795">
    <property type="component" value="Unassembled WGS sequence"/>
</dbReference>
<evidence type="ECO:0000313" key="2">
    <source>
        <dbReference type="EMBL" id="GAA3529790.1"/>
    </source>
</evidence>
<evidence type="ECO:0000313" key="3">
    <source>
        <dbReference type="Proteomes" id="UP001500795"/>
    </source>
</evidence>
<dbReference type="RefSeq" id="WP_344954652.1">
    <property type="nucleotide sequence ID" value="NZ_BAABCX010000001.1"/>
</dbReference>
<proteinExistence type="predicted"/>
<dbReference type="Pfam" id="PF22016">
    <property type="entry name" value="DUF6933"/>
    <property type="match status" value="1"/>
</dbReference>
<dbReference type="EMBL" id="BAABCX010000001">
    <property type="protein sequence ID" value="GAA3529790.1"/>
    <property type="molecule type" value="Genomic_DNA"/>
</dbReference>
<evidence type="ECO:0000259" key="1">
    <source>
        <dbReference type="Pfam" id="PF22016"/>
    </source>
</evidence>
<comment type="caution">
    <text evidence="2">The sequence shown here is derived from an EMBL/GenBank/DDBJ whole genome shotgun (WGS) entry which is preliminary data.</text>
</comment>
<name>A0ABP6V6B1_9GAMM</name>
<gene>
    <name evidence="2" type="ORF">GCM10022394_06300</name>
</gene>
<accession>A0ABP6V6B1</accession>
<organism evidence="2 3">
    <name type="scientific">Zobellella aerophila</name>
    <dbReference type="NCBI Taxonomy" id="870480"/>
    <lineage>
        <taxon>Bacteria</taxon>
        <taxon>Pseudomonadati</taxon>
        <taxon>Pseudomonadota</taxon>
        <taxon>Gammaproteobacteria</taxon>
        <taxon>Aeromonadales</taxon>
        <taxon>Aeromonadaceae</taxon>
        <taxon>Zobellella</taxon>
    </lineage>
</organism>
<sequence>MLIFNCTKAAAQLFSCIRKGVNRSPVEAPPGPLFAEDHRRLTNHHGQQPHLSQWLVHAIKVQGQNCLIAMELNSRYCMTFTGLRKGDSETFVSLFIERLLKAMFCHWLSEYCGASPLQVEQAATRFRALRLHGGEPPPGLKMREIAAADTPNMPDKVVSLAAFRQDKE</sequence>